<keyword evidence="2" id="KW-1185">Reference proteome</keyword>
<accession>A0A7G6E3G4</accession>
<proteinExistence type="predicted"/>
<dbReference type="RefSeq" id="WP_034425954.1">
    <property type="nucleotide sequence ID" value="NZ_CP045798.1"/>
</dbReference>
<gene>
    <name evidence="1" type="ORF">BR63_10050</name>
</gene>
<sequence>MYSFKLPTELYQYDTFPEFIQEFALNEEDLLVTNAVIFDNHLKGYNLPCHVIFQENYGYGEPNDKMIQELCSWWK</sequence>
<dbReference type="KEGG" id="tfr:BR63_10050"/>
<reference evidence="1 2" key="1">
    <citation type="journal article" date="2019" name="Front. Microbiol.">
        <title>Thermoanaerosceptrum fracticalcis gen. nov. sp. nov., a Novel Fumarate-Fermenting Microorganism From a Deep Fractured Carbonate Aquifer of the US Great Basin.</title>
        <authorList>
            <person name="Hamilton-Brehm S.D."/>
            <person name="Stewart L.E."/>
            <person name="Zavarin M."/>
            <person name="Caldwell M."/>
            <person name="Lawson P.A."/>
            <person name="Onstott T.C."/>
            <person name="Grzymski J."/>
            <person name="Neveux I."/>
            <person name="Lollar B.S."/>
            <person name="Russell C.E."/>
            <person name="Moser D.P."/>
        </authorList>
    </citation>
    <scope>NUCLEOTIDE SEQUENCE [LARGE SCALE GENOMIC DNA]</scope>
    <source>
        <strain evidence="1 2">DRI-13</strain>
    </source>
</reference>
<evidence type="ECO:0000313" key="2">
    <source>
        <dbReference type="Proteomes" id="UP000515847"/>
    </source>
</evidence>
<dbReference type="AlphaFoldDB" id="A0A7G6E3G4"/>
<evidence type="ECO:0000313" key="1">
    <source>
        <dbReference type="EMBL" id="QNB46618.1"/>
    </source>
</evidence>
<dbReference type="Proteomes" id="UP000515847">
    <property type="component" value="Chromosome"/>
</dbReference>
<protein>
    <submittedName>
        <fullName evidence="1">Uncharacterized protein</fullName>
    </submittedName>
</protein>
<name>A0A7G6E3G4_THEFR</name>
<dbReference type="EMBL" id="CP045798">
    <property type="protein sequence ID" value="QNB46618.1"/>
    <property type="molecule type" value="Genomic_DNA"/>
</dbReference>
<organism evidence="1 2">
    <name type="scientific">Thermanaerosceptrum fracticalcis</name>
    <dbReference type="NCBI Taxonomy" id="1712410"/>
    <lineage>
        <taxon>Bacteria</taxon>
        <taxon>Bacillati</taxon>
        <taxon>Bacillota</taxon>
        <taxon>Clostridia</taxon>
        <taxon>Eubacteriales</taxon>
        <taxon>Peptococcaceae</taxon>
        <taxon>Thermanaerosceptrum</taxon>
    </lineage>
</organism>